<dbReference type="EMBL" id="AMGX01000006">
    <property type="protein sequence ID" value="EXJ71931.1"/>
    <property type="molecule type" value="Genomic_DNA"/>
</dbReference>
<comment type="caution">
    <text evidence="11">The sequence shown here is derived from an EMBL/GenBank/DDBJ whole genome shotgun (WGS) entry which is preliminary data.</text>
</comment>
<dbReference type="GO" id="GO:0032259">
    <property type="term" value="P:methylation"/>
    <property type="evidence" value="ECO:0007669"/>
    <property type="project" value="UniProtKB-KW"/>
</dbReference>
<feature type="compositionally biased region" description="Gly residues" evidence="9">
    <location>
        <begin position="76"/>
        <end position="88"/>
    </location>
</feature>
<feature type="compositionally biased region" description="Low complexity" evidence="9">
    <location>
        <begin position="138"/>
        <end position="149"/>
    </location>
</feature>
<dbReference type="HOGENOM" id="CLU_047426_0_1_1"/>
<evidence type="ECO:0000256" key="1">
    <source>
        <dbReference type="ARBA" id="ARBA00008569"/>
    </source>
</evidence>
<dbReference type="STRING" id="1182543.W9X4U4"/>
<dbReference type="AlphaFoldDB" id="W9X4U4"/>
<evidence type="ECO:0000259" key="10">
    <source>
        <dbReference type="Pfam" id="PF02676"/>
    </source>
</evidence>
<dbReference type="SUPFAM" id="SSF111278">
    <property type="entry name" value="SSo0622-like"/>
    <property type="match status" value="1"/>
</dbReference>
<dbReference type="GO" id="GO:0008033">
    <property type="term" value="P:tRNA processing"/>
    <property type="evidence" value="ECO:0007669"/>
    <property type="project" value="UniProtKB-KW"/>
</dbReference>
<proteinExistence type="inferred from homology"/>
<evidence type="ECO:0000256" key="9">
    <source>
        <dbReference type="SAM" id="MobiDB-lite"/>
    </source>
</evidence>
<dbReference type="PANTHER" id="PTHR48418">
    <property type="entry name" value="TRNA WYBUTOSINE-SYNTHESIZING PROTEIN 3"/>
    <property type="match status" value="1"/>
</dbReference>
<feature type="region of interest" description="Disordered" evidence="9">
    <location>
        <begin position="372"/>
        <end position="441"/>
    </location>
</feature>
<dbReference type="Pfam" id="PF02676">
    <property type="entry name" value="TYW3"/>
    <property type="match status" value="1"/>
</dbReference>
<comment type="catalytic activity">
    <reaction evidence="8">
        <text>4-demethyl-7-[(3S)-3-amino-3-carboxypropyl]wyosine(37) in tRNA(Phe) + S-adenosyl-L-methionine = 7-[(3S)-3-amino-3-carboxypropyl]wyosine(37) in tRNA(Phe) + S-adenosyl-L-homocysteine + H(+)</text>
        <dbReference type="Rhea" id="RHEA:36635"/>
        <dbReference type="Rhea" id="RHEA-COMP:10378"/>
        <dbReference type="Rhea" id="RHEA-COMP:10379"/>
        <dbReference type="ChEBI" id="CHEBI:15378"/>
        <dbReference type="ChEBI" id="CHEBI:57856"/>
        <dbReference type="ChEBI" id="CHEBI:59789"/>
        <dbReference type="ChEBI" id="CHEBI:73543"/>
        <dbReference type="ChEBI" id="CHEBI:73550"/>
        <dbReference type="EC" id="2.1.1.282"/>
    </reaction>
</comment>
<evidence type="ECO:0000256" key="6">
    <source>
        <dbReference type="ARBA" id="ARBA00022694"/>
    </source>
</evidence>
<reference evidence="11 12" key="1">
    <citation type="submission" date="2013-03" db="EMBL/GenBank/DDBJ databases">
        <title>The Genome Sequence of Cladophialophora psammophila CBS 110553.</title>
        <authorList>
            <consortium name="The Broad Institute Genomics Platform"/>
            <person name="Cuomo C."/>
            <person name="de Hoog S."/>
            <person name="Gorbushina A."/>
            <person name="Walker B."/>
            <person name="Young S.K."/>
            <person name="Zeng Q."/>
            <person name="Gargeya S."/>
            <person name="Fitzgerald M."/>
            <person name="Haas B."/>
            <person name="Abouelleil A."/>
            <person name="Allen A.W."/>
            <person name="Alvarado L."/>
            <person name="Arachchi H.M."/>
            <person name="Berlin A.M."/>
            <person name="Chapman S.B."/>
            <person name="Gainer-Dewar J."/>
            <person name="Goldberg J."/>
            <person name="Griggs A."/>
            <person name="Gujja S."/>
            <person name="Hansen M."/>
            <person name="Howarth C."/>
            <person name="Imamovic A."/>
            <person name="Ireland A."/>
            <person name="Larimer J."/>
            <person name="McCowan C."/>
            <person name="Murphy C."/>
            <person name="Pearson M."/>
            <person name="Poon T.W."/>
            <person name="Priest M."/>
            <person name="Roberts A."/>
            <person name="Saif S."/>
            <person name="Shea T."/>
            <person name="Sisk P."/>
            <person name="Sykes S."/>
            <person name="Wortman J."/>
            <person name="Nusbaum C."/>
            <person name="Birren B."/>
        </authorList>
    </citation>
    <scope>NUCLEOTIDE SEQUENCE [LARGE SCALE GENOMIC DNA]</scope>
    <source>
        <strain evidence="11 12">CBS 110553</strain>
    </source>
</reference>
<dbReference type="EC" id="2.1.1.282" evidence="2"/>
<feature type="compositionally biased region" description="Low complexity" evidence="9">
    <location>
        <begin position="94"/>
        <end position="105"/>
    </location>
</feature>
<gene>
    <name evidence="11" type="ORF">A1O5_04432</name>
</gene>
<accession>W9X4U4</accession>
<evidence type="ECO:0000256" key="4">
    <source>
        <dbReference type="ARBA" id="ARBA00022679"/>
    </source>
</evidence>
<evidence type="ECO:0000313" key="11">
    <source>
        <dbReference type="EMBL" id="EXJ71931.1"/>
    </source>
</evidence>
<name>W9X4U4_9EURO</name>
<evidence type="ECO:0000256" key="2">
    <source>
        <dbReference type="ARBA" id="ARBA00012750"/>
    </source>
</evidence>
<dbReference type="GO" id="GO:0008168">
    <property type="term" value="F:methyltransferase activity"/>
    <property type="evidence" value="ECO:0007669"/>
    <property type="project" value="UniProtKB-KW"/>
</dbReference>
<evidence type="ECO:0000256" key="7">
    <source>
        <dbReference type="ARBA" id="ARBA00030554"/>
    </source>
</evidence>
<dbReference type="GeneID" id="19189156"/>
<organism evidence="11 12">
    <name type="scientific">Cladophialophora psammophila CBS 110553</name>
    <dbReference type="NCBI Taxonomy" id="1182543"/>
    <lineage>
        <taxon>Eukaryota</taxon>
        <taxon>Fungi</taxon>
        <taxon>Dikarya</taxon>
        <taxon>Ascomycota</taxon>
        <taxon>Pezizomycotina</taxon>
        <taxon>Eurotiomycetes</taxon>
        <taxon>Chaetothyriomycetidae</taxon>
        <taxon>Chaetothyriales</taxon>
        <taxon>Herpotrichiellaceae</taxon>
        <taxon>Cladophialophora</taxon>
    </lineage>
</organism>
<evidence type="ECO:0000256" key="5">
    <source>
        <dbReference type="ARBA" id="ARBA00022691"/>
    </source>
</evidence>
<keyword evidence="12" id="KW-1185">Reference proteome</keyword>
<feature type="domain" description="tRNA wybutosine-synthesizing protein" evidence="10">
    <location>
        <begin position="19"/>
        <end position="370"/>
    </location>
</feature>
<evidence type="ECO:0000256" key="3">
    <source>
        <dbReference type="ARBA" id="ARBA00022603"/>
    </source>
</evidence>
<evidence type="ECO:0000313" key="12">
    <source>
        <dbReference type="Proteomes" id="UP000019471"/>
    </source>
</evidence>
<feature type="compositionally biased region" description="Basic and acidic residues" evidence="9">
    <location>
        <begin position="107"/>
        <end position="122"/>
    </location>
</feature>
<evidence type="ECO:0000256" key="8">
    <source>
        <dbReference type="ARBA" id="ARBA00049202"/>
    </source>
</evidence>
<dbReference type="InterPro" id="IPR036602">
    <property type="entry name" value="tRNA_yW-synthesising-like_sf"/>
</dbReference>
<keyword evidence="6" id="KW-0819">tRNA processing</keyword>
<comment type="similarity">
    <text evidence="1">Belongs to the TYW3 family.</text>
</comment>
<keyword evidence="4" id="KW-0808">Transferase</keyword>
<sequence>MSYGAAANPSSVPASFVTKKSQILSHLDQPEGTYTDNSPKGTVDAQIRDLIDEINRYDGLVTKSSCAGRVAVFVEGPGGRRSGRGGANKRGDAPEAAAGEAAADEYVGEKWEMRDSEREGGGMKRVSSAEAKVKGKQTKTMSTPTSTSPGGKGGGRWLYVSHDPLPAPIPPDGVNTTSTNGATTGFSTAHGSDDQDSSSYFSRLFQLANPASSASSPSLSHSFTSSSARQPLRLVHLSFSPLILHILCATLRHARPLLTAAVNAGFRESGVQSLRGVLEEGSEQRHEHGVMVAVRTAGLVFETVVGVVFPPPGCHAGDGGEGMVTEEGETDGDVIQRVVSEEYLSLCAGVINERFQWNVERRERFRRELNSAMERDGLGPGPETRRPGWEDKEERRRRKREEGHQRQRMMMNKGNTERDNTARQGNDPDELDQGLSTLEIQ</sequence>
<dbReference type="eggNOG" id="KOG1228">
    <property type="taxonomic scope" value="Eukaryota"/>
</dbReference>
<dbReference type="Gene3D" id="3.30.1960.10">
    <property type="entry name" value="tRNA wybutosine-synthesizing-like"/>
    <property type="match status" value="1"/>
</dbReference>
<dbReference type="Proteomes" id="UP000019471">
    <property type="component" value="Unassembled WGS sequence"/>
</dbReference>
<dbReference type="InterPro" id="IPR003827">
    <property type="entry name" value="tRNA_yW-synthesising"/>
</dbReference>
<protein>
    <recommendedName>
        <fullName evidence="2">tRNA(Phe) 7-[(3-amino-3-carboxypropyl)-4-demethylwyosine(37)-N(4)]-methyltransferase</fullName>
        <ecNumber evidence="2">2.1.1.282</ecNumber>
    </recommendedName>
    <alternativeName>
        <fullName evidence="7">tRNA(Phe) 7-((3-amino-3-carboxypropyl)-4-demethylwyosine(37)-N(4))-methyltransferase</fullName>
    </alternativeName>
</protein>
<feature type="compositionally biased region" description="Basic and acidic residues" evidence="9">
    <location>
        <begin position="372"/>
        <end position="405"/>
    </location>
</feature>
<keyword evidence="3" id="KW-0489">Methyltransferase</keyword>
<keyword evidence="5" id="KW-0949">S-adenosyl-L-methionine</keyword>
<dbReference type="OrthoDB" id="263283at2759"/>
<dbReference type="RefSeq" id="XP_007743229.1">
    <property type="nucleotide sequence ID" value="XM_007745039.1"/>
</dbReference>
<feature type="region of interest" description="Disordered" evidence="9">
    <location>
        <begin position="76"/>
        <end position="153"/>
    </location>
</feature>
<dbReference type="PANTHER" id="PTHR48418:SF1">
    <property type="entry name" value="TRNA WYBUTOSINE-SYNTHESIZING PROTEIN 3"/>
    <property type="match status" value="1"/>
</dbReference>